<keyword evidence="16" id="KW-1185">Reference proteome</keyword>
<dbReference type="Gene3D" id="1.20.1730.10">
    <property type="entry name" value="Sodium/glucose cotransporter"/>
    <property type="match status" value="1"/>
</dbReference>
<evidence type="ECO:0000256" key="10">
    <source>
        <dbReference type="ARBA" id="ARBA00023136"/>
    </source>
</evidence>
<feature type="transmembrane region" description="Helical" evidence="14">
    <location>
        <begin position="267"/>
        <end position="285"/>
    </location>
</feature>
<protein>
    <submittedName>
        <fullName evidence="15">Na+/proline symporter</fullName>
    </submittedName>
</protein>
<keyword evidence="10 14" id="KW-0472">Membrane</keyword>
<dbReference type="PROSITE" id="PS50283">
    <property type="entry name" value="NA_SOLUT_SYMP_3"/>
    <property type="match status" value="1"/>
</dbReference>
<keyword evidence="6" id="KW-0769">Symport</keyword>
<evidence type="ECO:0000256" key="6">
    <source>
        <dbReference type="ARBA" id="ARBA00022847"/>
    </source>
</evidence>
<feature type="transmembrane region" description="Helical" evidence="14">
    <location>
        <begin position="584"/>
        <end position="603"/>
    </location>
</feature>
<feature type="transmembrane region" description="Helical" evidence="14">
    <location>
        <begin position="556"/>
        <end position="578"/>
    </location>
</feature>
<keyword evidence="3" id="KW-0813">Transport</keyword>
<evidence type="ECO:0000256" key="13">
    <source>
        <dbReference type="RuleBase" id="RU362091"/>
    </source>
</evidence>
<reference evidence="16" key="1">
    <citation type="submission" date="2016-10" db="EMBL/GenBank/DDBJ databases">
        <authorList>
            <person name="Varghese N."/>
            <person name="Submissions S."/>
        </authorList>
    </citation>
    <scope>NUCLEOTIDE SEQUENCE [LARGE SCALE GENOMIC DNA]</scope>
    <source>
        <strain evidence="16">DSM 25329</strain>
    </source>
</reference>
<feature type="transmembrane region" description="Helical" evidence="14">
    <location>
        <begin position="6"/>
        <end position="25"/>
    </location>
</feature>
<evidence type="ECO:0000256" key="3">
    <source>
        <dbReference type="ARBA" id="ARBA00022448"/>
    </source>
</evidence>
<comment type="subcellular location">
    <subcellularLocation>
        <location evidence="1">Cell membrane</location>
        <topology evidence="1">Multi-pass membrane protein</topology>
    </subcellularLocation>
</comment>
<keyword evidence="9" id="KW-0406">Ion transport</keyword>
<dbReference type="PANTHER" id="PTHR48086:SF3">
    <property type="entry name" value="SODIUM_PROLINE SYMPORTER"/>
    <property type="match status" value="1"/>
</dbReference>
<evidence type="ECO:0000256" key="5">
    <source>
        <dbReference type="ARBA" id="ARBA00022692"/>
    </source>
</evidence>
<evidence type="ECO:0000256" key="8">
    <source>
        <dbReference type="ARBA" id="ARBA00023053"/>
    </source>
</evidence>
<dbReference type="InterPro" id="IPR050277">
    <property type="entry name" value="Sodium:Solute_Symporter"/>
</dbReference>
<evidence type="ECO:0000256" key="11">
    <source>
        <dbReference type="ARBA" id="ARBA00023201"/>
    </source>
</evidence>
<comment type="catalytic activity">
    <reaction evidence="12">
        <text>L-proline(in) + Na(+)(in) = L-proline(out) + Na(+)(out)</text>
        <dbReference type="Rhea" id="RHEA:28967"/>
        <dbReference type="ChEBI" id="CHEBI:29101"/>
        <dbReference type="ChEBI" id="CHEBI:60039"/>
    </reaction>
</comment>
<organism evidence="15 16">
    <name type="scientific">Dyadobacter soli</name>
    <dbReference type="NCBI Taxonomy" id="659014"/>
    <lineage>
        <taxon>Bacteria</taxon>
        <taxon>Pseudomonadati</taxon>
        <taxon>Bacteroidota</taxon>
        <taxon>Cytophagia</taxon>
        <taxon>Cytophagales</taxon>
        <taxon>Spirosomataceae</taxon>
        <taxon>Dyadobacter</taxon>
    </lineage>
</organism>
<dbReference type="InterPro" id="IPR001734">
    <property type="entry name" value="Na/solute_symporter"/>
</dbReference>
<dbReference type="PANTHER" id="PTHR48086">
    <property type="entry name" value="SODIUM/PROLINE SYMPORTER-RELATED"/>
    <property type="match status" value="1"/>
</dbReference>
<evidence type="ECO:0000256" key="9">
    <source>
        <dbReference type="ARBA" id="ARBA00023065"/>
    </source>
</evidence>
<dbReference type="RefSeq" id="WP_090157160.1">
    <property type="nucleotide sequence ID" value="NZ_FNAN01000026.1"/>
</dbReference>
<evidence type="ECO:0000313" key="16">
    <source>
        <dbReference type="Proteomes" id="UP000198748"/>
    </source>
</evidence>
<feature type="transmembrane region" description="Helical" evidence="14">
    <location>
        <begin position="436"/>
        <end position="454"/>
    </location>
</feature>
<feature type="transmembrane region" description="Helical" evidence="14">
    <location>
        <begin position="363"/>
        <end position="390"/>
    </location>
</feature>
<keyword evidence="8" id="KW-0915">Sodium</keyword>
<evidence type="ECO:0000256" key="7">
    <source>
        <dbReference type="ARBA" id="ARBA00022989"/>
    </source>
</evidence>
<dbReference type="GO" id="GO:0015193">
    <property type="term" value="F:L-proline transmembrane transporter activity"/>
    <property type="evidence" value="ECO:0007669"/>
    <property type="project" value="TreeGrafter"/>
</dbReference>
<dbReference type="GO" id="GO:0005886">
    <property type="term" value="C:plasma membrane"/>
    <property type="evidence" value="ECO:0007669"/>
    <property type="project" value="UniProtKB-SubCell"/>
</dbReference>
<evidence type="ECO:0000256" key="2">
    <source>
        <dbReference type="ARBA" id="ARBA00006434"/>
    </source>
</evidence>
<dbReference type="Proteomes" id="UP000198748">
    <property type="component" value="Unassembled WGS sequence"/>
</dbReference>
<evidence type="ECO:0000256" key="1">
    <source>
        <dbReference type="ARBA" id="ARBA00004651"/>
    </source>
</evidence>
<keyword evidence="5 14" id="KW-0812">Transmembrane</keyword>
<name>A0A1G7YLV9_9BACT</name>
<dbReference type="EMBL" id="FNAN01000026">
    <property type="protein sequence ID" value="SDG97501.1"/>
    <property type="molecule type" value="Genomic_DNA"/>
</dbReference>
<feature type="transmembrane region" description="Helical" evidence="14">
    <location>
        <begin position="127"/>
        <end position="151"/>
    </location>
</feature>
<dbReference type="Pfam" id="PF00474">
    <property type="entry name" value="SSF"/>
    <property type="match status" value="1"/>
</dbReference>
<feature type="transmembrane region" description="Helical" evidence="14">
    <location>
        <begin position="203"/>
        <end position="223"/>
    </location>
</feature>
<evidence type="ECO:0000256" key="4">
    <source>
        <dbReference type="ARBA" id="ARBA00022475"/>
    </source>
</evidence>
<feature type="transmembrane region" description="Helical" evidence="14">
    <location>
        <begin position="411"/>
        <end position="430"/>
    </location>
</feature>
<keyword evidence="7 14" id="KW-1133">Transmembrane helix</keyword>
<dbReference type="GO" id="GO:0005298">
    <property type="term" value="F:proline:sodium symporter activity"/>
    <property type="evidence" value="ECO:0007669"/>
    <property type="project" value="TreeGrafter"/>
</dbReference>
<comment type="similarity">
    <text evidence="2 13">Belongs to the sodium:solute symporter (SSF) (TC 2.A.21) family.</text>
</comment>
<feature type="transmembrane region" description="Helical" evidence="14">
    <location>
        <begin position="306"/>
        <end position="334"/>
    </location>
</feature>
<feature type="transmembrane region" description="Helical" evidence="14">
    <location>
        <begin position="466"/>
        <end position="484"/>
    </location>
</feature>
<keyword evidence="11" id="KW-0739">Sodium transport</keyword>
<dbReference type="STRING" id="659014.SAMN04487996_12667"/>
<gene>
    <name evidence="15" type="ORF">SAMN04487996_12667</name>
</gene>
<evidence type="ECO:0000256" key="12">
    <source>
        <dbReference type="ARBA" id="ARBA00033708"/>
    </source>
</evidence>
<feature type="transmembrane region" description="Helical" evidence="14">
    <location>
        <begin position="45"/>
        <end position="72"/>
    </location>
</feature>
<feature type="transmembrane region" description="Helical" evidence="14">
    <location>
        <begin position="78"/>
        <end position="99"/>
    </location>
</feature>
<dbReference type="GO" id="GO:0015824">
    <property type="term" value="P:proline transport"/>
    <property type="evidence" value="ECO:0007669"/>
    <property type="project" value="TreeGrafter"/>
</dbReference>
<feature type="transmembrane region" description="Helical" evidence="14">
    <location>
        <begin position="171"/>
        <end position="191"/>
    </location>
</feature>
<sequence>MKIKAFDLLIIVLYLVTVMVIGIYLKRQAAKSKNDYLLGGKSMPFWMLGISNASGMFDLSGTTWMVAIMVVYGVKSIWLPWLWPVFNQIFMMVYLSMWLRRSNAATGAEWMLFRFGDRHGAGLSHKIIIVFALLSCLSFMGYGFIGLGKFIEIFIPWKIVSAFLPFDLPPAYTAHVYGVIFTVFTACYALLGGMKSIVWVDMLHYLIMVVVCISIAAMAYAALPGVASLSIPKGWTDLFFGKGLGLDWAAHLPAAARKLQNDGFAPFGYFFALMAAKGVLASLAGPAPNYDMQKILSTRSPREAALMSMIVNVVLLPTRYLFITGIAIFALLYFRQPGISAAIEIDFEQVLPVVLNTYIPSGLLGLVLIGLMGAFMGTFAGTFNAAQAYFVNDIYLRSVNPGAGNRQISRVSYISGIIIVCISILLGLLTKDVNSILQWIVSALYGGYIASNVLKWYWWRFNSAGFFWGMLAGIVCALVCPHVFAGTLPLYYFPLILGISVLGAIAGSLATKPTDMEVLKTFYRTVNPWGFWGPVREEVCKSDPSFSPNRDFSRDIFNVSAGIIAQTAITVIPVFGILKMSAETLAATAVLLITSVILWKTWYKNLPDR</sequence>
<dbReference type="AlphaFoldDB" id="A0A1G7YLV9"/>
<keyword evidence="4" id="KW-1003">Cell membrane</keyword>
<dbReference type="CDD" id="cd11477">
    <property type="entry name" value="SLC5sbd_u1"/>
    <property type="match status" value="1"/>
</dbReference>
<evidence type="ECO:0000256" key="14">
    <source>
        <dbReference type="SAM" id="Phobius"/>
    </source>
</evidence>
<dbReference type="InterPro" id="IPR038377">
    <property type="entry name" value="Na/Glc_symporter_sf"/>
</dbReference>
<feature type="transmembrane region" description="Helical" evidence="14">
    <location>
        <begin position="490"/>
        <end position="510"/>
    </location>
</feature>
<accession>A0A1G7YLV9</accession>
<evidence type="ECO:0000313" key="15">
    <source>
        <dbReference type="EMBL" id="SDG97501.1"/>
    </source>
</evidence>
<proteinExistence type="inferred from homology"/>
<dbReference type="OrthoDB" id="9761931at2"/>